<evidence type="ECO:0000313" key="2">
    <source>
        <dbReference type="WBParaSite" id="PSAMB.scaffold14705size1806.g36189.t1"/>
    </source>
</evidence>
<proteinExistence type="predicted"/>
<dbReference type="AlphaFoldDB" id="A0A914V380"/>
<reference evidence="2" key="1">
    <citation type="submission" date="2022-11" db="UniProtKB">
        <authorList>
            <consortium name="WormBaseParasite"/>
        </authorList>
    </citation>
    <scope>IDENTIFICATION</scope>
</reference>
<organism evidence="1 2">
    <name type="scientific">Plectus sambesii</name>
    <dbReference type="NCBI Taxonomy" id="2011161"/>
    <lineage>
        <taxon>Eukaryota</taxon>
        <taxon>Metazoa</taxon>
        <taxon>Ecdysozoa</taxon>
        <taxon>Nematoda</taxon>
        <taxon>Chromadorea</taxon>
        <taxon>Plectida</taxon>
        <taxon>Plectina</taxon>
        <taxon>Plectoidea</taxon>
        <taxon>Plectidae</taxon>
        <taxon>Plectus</taxon>
    </lineage>
</organism>
<accession>A0A914V380</accession>
<keyword evidence="1" id="KW-1185">Reference proteome</keyword>
<dbReference type="WBParaSite" id="PSAMB.scaffold14705size1806.g36189.t1">
    <property type="protein sequence ID" value="PSAMB.scaffold14705size1806.g36189.t1"/>
    <property type="gene ID" value="PSAMB.scaffold14705size1806.g36189"/>
</dbReference>
<sequence length="116" mass="12960">MSDATSAAIRRPALDDVLSCHELVVDEKNNEIARVVDGHTVLPHSANNHRITRRHRSTSQTNFSVCLDCRHFVNEGAVDVPRDYLVVVVVVVVVGLRDEWLDTTRLQPWLAGHAAQ</sequence>
<protein>
    <submittedName>
        <fullName evidence="2">Uncharacterized protein</fullName>
    </submittedName>
</protein>
<evidence type="ECO:0000313" key="1">
    <source>
        <dbReference type="Proteomes" id="UP000887566"/>
    </source>
</evidence>
<dbReference type="Proteomes" id="UP000887566">
    <property type="component" value="Unplaced"/>
</dbReference>
<name>A0A914V380_9BILA</name>